<dbReference type="PROSITE" id="PS50931">
    <property type="entry name" value="HTH_LYSR"/>
    <property type="match status" value="1"/>
</dbReference>
<evidence type="ECO:0000256" key="3">
    <source>
        <dbReference type="ARBA" id="ARBA00023125"/>
    </source>
</evidence>
<evidence type="ECO:0000313" key="6">
    <source>
        <dbReference type="EMBL" id="MCF3947599.1"/>
    </source>
</evidence>
<keyword evidence="2" id="KW-0805">Transcription regulation</keyword>
<protein>
    <submittedName>
        <fullName evidence="6">LysR family transcriptional regulator</fullName>
    </submittedName>
</protein>
<comment type="caution">
    <text evidence="6">The sequence shown here is derived from an EMBL/GenBank/DDBJ whole genome shotgun (WGS) entry which is preliminary data.</text>
</comment>
<dbReference type="Gene3D" id="3.40.190.290">
    <property type="match status" value="1"/>
</dbReference>
<proteinExistence type="inferred from homology"/>
<dbReference type="Pfam" id="PF00126">
    <property type="entry name" value="HTH_1"/>
    <property type="match status" value="1"/>
</dbReference>
<dbReference type="EMBL" id="JAKGBZ010000026">
    <property type="protein sequence ID" value="MCF3947599.1"/>
    <property type="molecule type" value="Genomic_DNA"/>
</dbReference>
<feature type="domain" description="HTH lysR-type" evidence="5">
    <location>
        <begin position="1"/>
        <end position="59"/>
    </location>
</feature>
<sequence length="299" mass="32806">MDRLDELAVFIAILDAGSLAAAGRRLRRSPPAITRLLAGLEERVGARLFERTTRRLAPTDAGRRFAEQARRLLGDYHAVMQGAADSDVSLHGMLRLTAPVVFGRRHVTPVATSFLDMWPALRIEMLLSDRNLDLIEEGLDVAVRIGRLADSGLMVRRVGEVRRVLVASPAYLAARGQPRHPDDLAGHDIIFTSSLLGPLVWRFHVDGQERAFRVEPRLMVNDIEAKLVAVRAGQGIAAALSYQVVDDLASGTLIRLLEAFESPPLPVQLVVPSVRHMPARVRAFLDHAARQLGALAVLT</sequence>
<evidence type="ECO:0000256" key="4">
    <source>
        <dbReference type="ARBA" id="ARBA00023163"/>
    </source>
</evidence>
<dbReference type="Proteomes" id="UP001521209">
    <property type="component" value="Unassembled WGS sequence"/>
</dbReference>
<dbReference type="InterPro" id="IPR036390">
    <property type="entry name" value="WH_DNA-bd_sf"/>
</dbReference>
<dbReference type="CDD" id="cd08471">
    <property type="entry name" value="PBP2_CrgA_like_2"/>
    <property type="match status" value="1"/>
</dbReference>
<name>A0ABS9DXX5_9PROT</name>
<dbReference type="Pfam" id="PF03466">
    <property type="entry name" value="LysR_substrate"/>
    <property type="match status" value="1"/>
</dbReference>
<dbReference type="InterPro" id="IPR000847">
    <property type="entry name" value="LysR_HTH_N"/>
</dbReference>
<dbReference type="PANTHER" id="PTHR30537">
    <property type="entry name" value="HTH-TYPE TRANSCRIPTIONAL REGULATOR"/>
    <property type="match status" value="1"/>
</dbReference>
<organism evidence="6 7">
    <name type="scientific">Acidiphilium iwatense</name>
    <dbReference type="NCBI Taxonomy" id="768198"/>
    <lineage>
        <taxon>Bacteria</taxon>
        <taxon>Pseudomonadati</taxon>
        <taxon>Pseudomonadota</taxon>
        <taxon>Alphaproteobacteria</taxon>
        <taxon>Acetobacterales</taxon>
        <taxon>Acidocellaceae</taxon>
        <taxon>Acidiphilium</taxon>
    </lineage>
</organism>
<dbReference type="InterPro" id="IPR036388">
    <property type="entry name" value="WH-like_DNA-bd_sf"/>
</dbReference>
<comment type="similarity">
    <text evidence="1">Belongs to the LysR transcriptional regulatory family.</text>
</comment>
<evidence type="ECO:0000259" key="5">
    <source>
        <dbReference type="PROSITE" id="PS50931"/>
    </source>
</evidence>
<dbReference type="SUPFAM" id="SSF46785">
    <property type="entry name" value="Winged helix' DNA-binding domain"/>
    <property type="match status" value="1"/>
</dbReference>
<dbReference type="RefSeq" id="WP_235704850.1">
    <property type="nucleotide sequence ID" value="NZ_JAKGBZ010000026.1"/>
</dbReference>
<reference evidence="6 7" key="1">
    <citation type="submission" date="2022-01" db="EMBL/GenBank/DDBJ databases">
        <authorList>
            <person name="Won M."/>
            <person name="Kim S.-J."/>
            <person name="Kwon S.-W."/>
        </authorList>
    </citation>
    <scope>NUCLEOTIDE SEQUENCE [LARGE SCALE GENOMIC DNA]</scope>
    <source>
        <strain evidence="6 7">KCTC 23505</strain>
    </source>
</reference>
<keyword evidence="4" id="KW-0804">Transcription</keyword>
<evidence type="ECO:0000256" key="1">
    <source>
        <dbReference type="ARBA" id="ARBA00009437"/>
    </source>
</evidence>
<dbReference type="Gene3D" id="1.10.10.10">
    <property type="entry name" value="Winged helix-like DNA-binding domain superfamily/Winged helix DNA-binding domain"/>
    <property type="match status" value="1"/>
</dbReference>
<evidence type="ECO:0000256" key="2">
    <source>
        <dbReference type="ARBA" id="ARBA00023015"/>
    </source>
</evidence>
<evidence type="ECO:0000313" key="7">
    <source>
        <dbReference type="Proteomes" id="UP001521209"/>
    </source>
</evidence>
<keyword evidence="3" id="KW-0238">DNA-binding</keyword>
<dbReference type="PANTHER" id="PTHR30537:SF5">
    <property type="entry name" value="HTH-TYPE TRANSCRIPTIONAL ACTIVATOR TTDR-RELATED"/>
    <property type="match status" value="1"/>
</dbReference>
<accession>A0ABS9DXX5</accession>
<keyword evidence="7" id="KW-1185">Reference proteome</keyword>
<dbReference type="InterPro" id="IPR058163">
    <property type="entry name" value="LysR-type_TF_proteobact-type"/>
</dbReference>
<dbReference type="InterPro" id="IPR005119">
    <property type="entry name" value="LysR_subst-bd"/>
</dbReference>
<gene>
    <name evidence="6" type="ORF">L2A60_13020</name>
</gene>
<dbReference type="SUPFAM" id="SSF53850">
    <property type="entry name" value="Periplasmic binding protein-like II"/>
    <property type="match status" value="1"/>
</dbReference>